<dbReference type="EMBL" id="BLAL01000176">
    <property type="protein sequence ID" value="GES88178.1"/>
    <property type="molecule type" value="Genomic_DNA"/>
</dbReference>
<dbReference type="OrthoDB" id="4062651at2759"/>
<proteinExistence type="predicted"/>
<dbReference type="AlphaFoldDB" id="A0A8H3LGN3"/>
<dbReference type="GO" id="GO:0004674">
    <property type="term" value="F:protein serine/threonine kinase activity"/>
    <property type="evidence" value="ECO:0007669"/>
    <property type="project" value="TreeGrafter"/>
</dbReference>
<dbReference type="InterPro" id="IPR000719">
    <property type="entry name" value="Prot_kinase_dom"/>
</dbReference>
<accession>A0A8H3LGN3</accession>
<dbReference type="PANTHER" id="PTHR44329">
    <property type="entry name" value="SERINE/THREONINE-PROTEIN KINASE TNNI3K-RELATED"/>
    <property type="match status" value="1"/>
</dbReference>
<name>A0A8H3LGN3_9GLOM</name>
<reference evidence="2" key="1">
    <citation type="submission" date="2019-10" db="EMBL/GenBank/DDBJ databases">
        <title>Conservation and host-specific expression of non-tandemly repeated heterogenous ribosome RNA gene in arbuscular mycorrhizal fungi.</title>
        <authorList>
            <person name="Maeda T."/>
            <person name="Kobayashi Y."/>
            <person name="Nakagawa T."/>
            <person name="Ezawa T."/>
            <person name="Yamaguchi K."/>
            <person name="Bino T."/>
            <person name="Nishimoto Y."/>
            <person name="Shigenobu S."/>
            <person name="Kawaguchi M."/>
        </authorList>
    </citation>
    <scope>NUCLEOTIDE SEQUENCE</scope>
    <source>
        <strain evidence="2">HR1</strain>
    </source>
</reference>
<keyword evidence="2" id="KW-0418">Kinase</keyword>
<dbReference type="InterPro" id="IPR011009">
    <property type="entry name" value="Kinase-like_dom_sf"/>
</dbReference>
<dbReference type="PROSITE" id="PS50011">
    <property type="entry name" value="PROTEIN_KINASE_DOM"/>
    <property type="match status" value="1"/>
</dbReference>
<dbReference type="Pfam" id="PF07714">
    <property type="entry name" value="PK_Tyr_Ser-Thr"/>
    <property type="match status" value="1"/>
</dbReference>
<feature type="domain" description="Protein kinase" evidence="1">
    <location>
        <begin position="2"/>
        <end position="274"/>
    </location>
</feature>
<evidence type="ECO:0000259" key="1">
    <source>
        <dbReference type="PROSITE" id="PS50011"/>
    </source>
</evidence>
<organism evidence="2 3">
    <name type="scientific">Rhizophagus clarus</name>
    <dbReference type="NCBI Taxonomy" id="94130"/>
    <lineage>
        <taxon>Eukaryota</taxon>
        <taxon>Fungi</taxon>
        <taxon>Fungi incertae sedis</taxon>
        <taxon>Mucoromycota</taxon>
        <taxon>Glomeromycotina</taxon>
        <taxon>Glomeromycetes</taxon>
        <taxon>Glomerales</taxon>
        <taxon>Glomeraceae</taxon>
        <taxon>Rhizophagus</taxon>
    </lineage>
</organism>
<dbReference type="InterPro" id="IPR051681">
    <property type="entry name" value="Ser/Thr_Kinases-Pseudokinases"/>
</dbReference>
<keyword evidence="2" id="KW-0808">Transferase</keyword>
<sequence>MEEKPKNLWKGVVGDYQYHVTISTTESEDVDERVVYIEDLEKRKQVYGICGECKEPGTGERCSDFLNEIKSYLHIYLVDIIQCYGITQDPNTREYMMVLDYCDDGNLRNYLNKSEDYIDYTEKIDKLRQIARGLLDIHNAGKVHKDFHLGNILHDKGYPYISDLGMCQPANEEQTAVKGIYGVLPYIAPEVLRGHQYTKAADIYSFGIMMNEFLSEEIPFNDISHDEFLAIKICKGLRPKISEDIPKLLADLVIKCWDAEIKNRPTTKELYLILKKWDDEAYDKVGEIYSQVKKCDEIRKEKFRNRSNEDKPKNIQTHPQAIYTSRLINFKNLPKPVNSTDLSAIQINSVIMILILMFYNTINHIVSECLDVQLSELELNEICQDDESNTE</sequence>
<dbReference type="InterPro" id="IPR001245">
    <property type="entry name" value="Ser-Thr/Tyr_kinase_cat_dom"/>
</dbReference>
<evidence type="ECO:0000313" key="3">
    <source>
        <dbReference type="Proteomes" id="UP000615446"/>
    </source>
</evidence>
<gene>
    <name evidence="2" type="ORF">RCL2_001514700</name>
</gene>
<comment type="caution">
    <text evidence="2">The sequence shown here is derived from an EMBL/GenBank/DDBJ whole genome shotgun (WGS) entry which is preliminary data.</text>
</comment>
<dbReference type="SUPFAM" id="SSF56112">
    <property type="entry name" value="Protein kinase-like (PK-like)"/>
    <property type="match status" value="1"/>
</dbReference>
<protein>
    <submittedName>
        <fullName evidence="2">Kinase-like domain-containing protein</fullName>
    </submittedName>
</protein>
<dbReference type="Proteomes" id="UP000615446">
    <property type="component" value="Unassembled WGS sequence"/>
</dbReference>
<evidence type="ECO:0000313" key="2">
    <source>
        <dbReference type="EMBL" id="GES88178.1"/>
    </source>
</evidence>
<dbReference type="GO" id="GO:0005524">
    <property type="term" value="F:ATP binding"/>
    <property type="evidence" value="ECO:0007669"/>
    <property type="project" value="InterPro"/>
</dbReference>
<dbReference type="Gene3D" id="1.10.510.10">
    <property type="entry name" value="Transferase(Phosphotransferase) domain 1"/>
    <property type="match status" value="1"/>
</dbReference>